<keyword evidence="2" id="KW-0732">Signal</keyword>
<feature type="region of interest" description="Disordered" evidence="1">
    <location>
        <begin position="240"/>
        <end position="272"/>
    </location>
</feature>
<evidence type="ECO:0000259" key="3">
    <source>
        <dbReference type="PROSITE" id="PS51465"/>
    </source>
</evidence>
<dbReference type="Pfam" id="PF07648">
    <property type="entry name" value="Kazal_2"/>
    <property type="match status" value="1"/>
</dbReference>
<dbReference type="InterPro" id="IPR036058">
    <property type="entry name" value="Kazal_dom_sf"/>
</dbReference>
<feature type="region of interest" description="Disordered" evidence="1">
    <location>
        <begin position="119"/>
        <end position="142"/>
    </location>
</feature>
<feature type="chain" id="PRO_5008897424" description="Kazal-like domain-containing protein" evidence="2">
    <location>
        <begin position="18"/>
        <end position="292"/>
    </location>
</feature>
<dbReference type="EMBL" id="BDGG01000002">
    <property type="protein sequence ID" value="GAU91329.1"/>
    <property type="molecule type" value="Genomic_DNA"/>
</dbReference>
<sequence>MLAFAAVVLLLIQAVRAQNSQQCVCPPGAAAQTAVCGNDGKSYTNVCELNLAQQFAQGQNLGVRCLGGCPCQTYPLSPYSGRPNVCPRPFYNPYVGGFGYFGGWGHHHGYGYGGGRGGGSSSVGRGGGGRGRGPSSGGKPRAVWTTSTTANPALMAEANKRFFVGAFTYSGGDGFGYAVFLQPTICMTNGQEVPDLQSVRCAIARDRTNTLGIRCLGRCSQCKNKPQCPVDQTFNNIPTVTPPATGSTDMTLPPVIGQPTPPSGPVLPPSGPPVIAPPPLPDFLSAVHKIFE</sequence>
<dbReference type="CDD" id="cd00104">
    <property type="entry name" value="KAZAL_FS"/>
    <property type="match status" value="1"/>
</dbReference>
<reference evidence="4 5" key="1">
    <citation type="journal article" date="2016" name="Nat. Commun.">
        <title>Extremotolerant tardigrade genome and improved radiotolerance of human cultured cells by tardigrade-unique protein.</title>
        <authorList>
            <person name="Hashimoto T."/>
            <person name="Horikawa D.D."/>
            <person name="Saito Y."/>
            <person name="Kuwahara H."/>
            <person name="Kozuka-Hata H."/>
            <person name="Shin-I T."/>
            <person name="Minakuchi Y."/>
            <person name="Ohishi K."/>
            <person name="Motoyama A."/>
            <person name="Aizu T."/>
            <person name="Enomoto A."/>
            <person name="Kondo K."/>
            <person name="Tanaka S."/>
            <person name="Hara Y."/>
            <person name="Koshikawa S."/>
            <person name="Sagara H."/>
            <person name="Miura T."/>
            <person name="Yokobori S."/>
            <person name="Miyagawa K."/>
            <person name="Suzuki Y."/>
            <person name="Kubo T."/>
            <person name="Oyama M."/>
            <person name="Kohara Y."/>
            <person name="Fujiyama A."/>
            <person name="Arakawa K."/>
            <person name="Katayama T."/>
            <person name="Toyoda A."/>
            <person name="Kunieda T."/>
        </authorList>
    </citation>
    <scope>NUCLEOTIDE SEQUENCE [LARGE SCALE GENOMIC DNA]</scope>
    <source>
        <strain evidence="4 5">YOKOZUNA-1</strain>
    </source>
</reference>
<organism evidence="4 5">
    <name type="scientific">Ramazzottius varieornatus</name>
    <name type="common">Water bear</name>
    <name type="synonym">Tardigrade</name>
    <dbReference type="NCBI Taxonomy" id="947166"/>
    <lineage>
        <taxon>Eukaryota</taxon>
        <taxon>Metazoa</taxon>
        <taxon>Ecdysozoa</taxon>
        <taxon>Tardigrada</taxon>
        <taxon>Eutardigrada</taxon>
        <taxon>Parachela</taxon>
        <taxon>Hypsibioidea</taxon>
        <taxon>Ramazzottiidae</taxon>
        <taxon>Ramazzottius</taxon>
    </lineage>
</organism>
<dbReference type="OrthoDB" id="126772at2759"/>
<feature type="domain" description="Kazal-like" evidence="3">
    <location>
        <begin position="17"/>
        <end position="70"/>
    </location>
</feature>
<dbReference type="Gene3D" id="3.30.60.30">
    <property type="match status" value="1"/>
</dbReference>
<name>A0A1D1UNM9_RAMVA</name>
<dbReference type="Proteomes" id="UP000186922">
    <property type="component" value="Unassembled WGS sequence"/>
</dbReference>
<dbReference type="AlphaFoldDB" id="A0A1D1UNM9"/>
<dbReference type="PROSITE" id="PS51465">
    <property type="entry name" value="KAZAL_2"/>
    <property type="match status" value="1"/>
</dbReference>
<gene>
    <name evidence="4" type="primary">RvY_03601-1</name>
    <name evidence="4" type="synonym">RvY_03601.1</name>
    <name evidence="4" type="ORF">RvY_03601</name>
</gene>
<protein>
    <recommendedName>
        <fullName evidence="3">Kazal-like domain-containing protein</fullName>
    </recommendedName>
</protein>
<feature type="compositionally biased region" description="Gly residues" evidence="1">
    <location>
        <begin position="119"/>
        <end position="136"/>
    </location>
</feature>
<dbReference type="SMART" id="SM00280">
    <property type="entry name" value="KAZAL"/>
    <property type="match status" value="1"/>
</dbReference>
<comment type="caution">
    <text evidence="4">The sequence shown here is derived from an EMBL/GenBank/DDBJ whole genome shotgun (WGS) entry which is preliminary data.</text>
</comment>
<feature type="compositionally biased region" description="Pro residues" evidence="1">
    <location>
        <begin position="259"/>
        <end position="272"/>
    </location>
</feature>
<proteinExistence type="predicted"/>
<evidence type="ECO:0000256" key="1">
    <source>
        <dbReference type="SAM" id="MobiDB-lite"/>
    </source>
</evidence>
<evidence type="ECO:0000313" key="4">
    <source>
        <dbReference type="EMBL" id="GAU91329.1"/>
    </source>
</evidence>
<dbReference type="SUPFAM" id="SSF100895">
    <property type="entry name" value="Kazal-type serine protease inhibitors"/>
    <property type="match status" value="1"/>
</dbReference>
<dbReference type="InterPro" id="IPR002350">
    <property type="entry name" value="Kazal_dom"/>
</dbReference>
<evidence type="ECO:0000313" key="5">
    <source>
        <dbReference type="Proteomes" id="UP000186922"/>
    </source>
</evidence>
<evidence type="ECO:0000256" key="2">
    <source>
        <dbReference type="SAM" id="SignalP"/>
    </source>
</evidence>
<keyword evidence="5" id="KW-1185">Reference proteome</keyword>
<accession>A0A1D1UNM9</accession>
<feature type="compositionally biased region" description="Polar residues" evidence="1">
    <location>
        <begin position="240"/>
        <end position="250"/>
    </location>
</feature>
<feature type="signal peptide" evidence="2">
    <location>
        <begin position="1"/>
        <end position="17"/>
    </location>
</feature>